<accession>A0AAW1R7Q6</accession>
<dbReference type="Proteomes" id="UP001489004">
    <property type="component" value="Unassembled WGS sequence"/>
</dbReference>
<organism evidence="2 3">
    <name type="scientific">[Myrmecia] bisecta</name>
    <dbReference type="NCBI Taxonomy" id="41462"/>
    <lineage>
        <taxon>Eukaryota</taxon>
        <taxon>Viridiplantae</taxon>
        <taxon>Chlorophyta</taxon>
        <taxon>core chlorophytes</taxon>
        <taxon>Trebouxiophyceae</taxon>
        <taxon>Trebouxiales</taxon>
        <taxon>Trebouxiaceae</taxon>
        <taxon>Myrmecia</taxon>
    </lineage>
</organism>
<sequence>MDAQLQIRQNAQEVQDYMKTLFDWEEQQKKKDAAAAAEQVRRQTSSTYTAPRTATDFERAWKGLKGDAALQTQYLQQLQAFHLPSIFKQSLTAPVLRSIVQRALSGVAAVDPEQAVALLEGLSQVPRFDMTLMCLPSRDKAALRSEWDAVGSLMDMDSPLTASFMALRKRFRL</sequence>
<evidence type="ECO:0000313" key="2">
    <source>
        <dbReference type="EMBL" id="KAK9829846.1"/>
    </source>
</evidence>
<proteinExistence type="predicted"/>
<dbReference type="PANTHER" id="PTHR47329:SF1">
    <property type="entry name" value="OS05G0129900 PROTEIN"/>
    <property type="match status" value="1"/>
</dbReference>
<evidence type="ECO:0000313" key="3">
    <source>
        <dbReference type="Proteomes" id="UP001489004"/>
    </source>
</evidence>
<dbReference type="AlphaFoldDB" id="A0AAW1R7Q6"/>
<protein>
    <recommendedName>
        <fullName evidence="1">RNA-polymerase II-associated protein 3-like C-terminal domain-containing protein</fullName>
    </recommendedName>
</protein>
<dbReference type="InterPro" id="IPR025986">
    <property type="entry name" value="RPAP3-like_C"/>
</dbReference>
<evidence type="ECO:0000259" key="1">
    <source>
        <dbReference type="Pfam" id="PF13877"/>
    </source>
</evidence>
<gene>
    <name evidence="2" type="ORF">WJX72_008240</name>
</gene>
<comment type="caution">
    <text evidence="2">The sequence shown here is derived from an EMBL/GenBank/DDBJ whole genome shotgun (WGS) entry which is preliminary data.</text>
</comment>
<keyword evidence="3" id="KW-1185">Reference proteome</keyword>
<feature type="domain" description="RNA-polymerase II-associated protein 3-like C-terminal" evidence="1">
    <location>
        <begin position="50"/>
        <end position="140"/>
    </location>
</feature>
<reference evidence="2 3" key="1">
    <citation type="journal article" date="2024" name="Nat. Commun.">
        <title>Phylogenomics reveals the evolutionary origins of lichenization in chlorophyte algae.</title>
        <authorList>
            <person name="Puginier C."/>
            <person name="Libourel C."/>
            <person name="Otte J."/>
            <person name="Skaloud P."/>
            <person name="Haon M."/>
            <person name="Grisel S."/>
            <person name="Petersen M."/>
            <person name="Berrin J.G."/>
            <person name="Delaux P.M."/>
            <person name="Dal Grande F."/>
            <person name="Keller J."/>
        </authorList>
    </citation>
    <scope>NUCLEOTIDE SEQUENCE [LARGE SCALE GENOMIC DNA]</scope>
    <source>
        <strain evidence="2 3">SAG 2043</strain>
    </source>
</reference>
<dbReference type="Pfam" id="PF13877">
    <property type="entry name" value="RPAP3_C"/>
    <property type="match status" value="1"/>
</dbReference>
<name>A0AAW1R7Q6_9CHLO</name>
<dbReference type="EMBL" id="JALJOR010000001">
    <property type="protein sequence ID" value="KAK9829846.1"/>
    <property type="molecule type" value="Genomic_DNA"/>
</dbReference>
<dbReference type="PANTHER" id="PTHR47329">
    <property type="entry name" value="OS05G0129900 PROTEIN"/>
    <property type="match status" value="1"/>
</dbReference>